<evidence type="ECO:0000256" key="1">
    <source>
        <dbReference type="ARBA" id="ARBA00009477"/>
    </source>
</evidence>
<dbReference type="PANTHER" id="PTHR30469:SF33">
    <property type="entry name" value="SLR1207 PROTEIN"/>
    <property type="match status" value="1"/>
</dbReference>
<dbReference type="AlphaFoldDB" id="A0A1H0IIE9"/>
<reference evidence="6 7" key="1">
    <citation type="submission" date="2016-10" db="EMBL/GenBank/DDBJ databases">
        <authorList>
            <person name="Varghese N."/>
            <person name="Submissions S."/>
        </authorList>
    </citation>
    <scope>NUCLEOTIDE SEQUENCE</scope>
    <source>
        <strain evidence="6">BP1-145</strain>
        <strain evidence="7">BP1-148</strain>
    </source>
</reference>
<feature type="transmembrane region" description="Helical" evidence="3">
    <location>
        <begin position="7"/>
        <end position="25"/>
    </location>
</feature>
<evidence type="ECO:0000313" key="7">
    <source>
        <dbReference type="Proteomes" id="UP000198779"/>
    </source>
</evidence>
<evidence type="ECO:0000256" key="2">
    <source>
        <dbReference type="SAM" id="Coils"/>
    </source>
</evidence>
<feature type="domain" description="Multidrug resistance protein MdtA-like barrel-sandwich hybrid" evidence="4">
    <location>
        <begin position="60"/>
        <end position="199"/>
    </location>
</feature>
<dbReference type="InterPro" id="IPR058625">
    <property type="entry name" value="MdtA-like_BSH"/>
</dbReference>
<dbReference type="GO" id="GO:0015562">
    <property type="term" value="F:efflux transmembrane transporter activity"/>
    <property type="evidence" value="ECO:0007669"/>
    <property type="project" value="TreeGrafter"/>
</dbReference>
<evidence type="ECO:0000313" key="5">
    <source>
        <dbReference type="EMBL" id="SDG91061.1"/>
    </source>
</evidence>
<keyword evidence="3" id="KW-0472">Membrane</keyword>
<evidence type="ECO:0000256" key="3">
    <source>
        <dbReference type="SAM" id="Phobius"/>
    </source>
</evidence>
<organism evidence="6 8">
    <name type="scientific">Prevotella communis</name>
    <dbReference type="NCBI Taxonomy" id="2913614"/>
    <lineage>
        <taxon>Bacteria</taxon>
        <taxon>Pseudomonadati</taxon>
        <taxon>Bacteroidota</taxon>
        <taxon>Bacteroidia</taxon>
        <taxon>Bacteroidales</taxon>
        <taxon>Prevotellaceae</taxon>
        <taxon>Prevotella</taxon>
    </lineage>
</organism>
<accession>A0A1H0IIE9</accession>
<evidence type="ECO:0000259" key="4">
    <source>
        <dbReference type="Pfam" id="PF25917"/>
    </source>
</evidence>
<keyword evidence="3" id="KW-0812">Transmembrane</keyword>
<dbReference type="Gene3D" id="2.40.420.20">
    <property type="match status" value="1"/>
</dbReference>
<dbReference type="Proteomes" id="UP000199134">
    <property type="component" value="Unassembled WGS sequence"/>
</dbReference>
<protein>
    <submittedName>
        <fullName evidence="6">HlyD family secretion protein</fullName>
    </submittedName>
</protein>
<dbReference type="SUPFAM" id="SSF111369">
    <property type="entry name" value="HlyD-like secretion proteins"/>
    <property type="match status" value="1"/>
</dbReference>
<gene>
    <name evidence="6" type="ORF">SAMN04487900_11512</name>
    <name evidence="5" type="ORF">SAMN04487901_11257</name>
</gene>
<dbReference type="STRING" id="645274.SAMN04487901_11257"/>
<evidence type="ECO:0000313" key="8">
    <source>
        <dbReference type="Proteomes" id="UP000199134"/>
    </source>
</evidence>
<reference evidence="5 8" key="2">
    <citation type="submission" date="2016-10" db="EMBL/GenBank/DDBJ databases">
        <authorList>
            <person name="de Groot N.N."/>
        </authorList>
    </citation>
    <scope>NUCLEOTIDE SEQUENCE [LARGE SCALE GENOMIC DNA]</scope>
    <source>
        <strain evidence="8">BP1-145</strain>
        <strain evidence="5">BP1-148</strain>
    </source>
</reference>
<dbReference type="RefSeq" id="WP_091818343.1">
    <property type="nucleotide sequence ID" value="NZ_FNCQ01000012.1"/>
</dbReference>
<dbReference type="Pfam" id="PF25917">
    <property type="entry name" value="BSH_RND"/>
    <property type="match status" value="1"/>
</dbReference>
<dbReference type="NCBIfam" id="TIGR01730">
    <property type="entry name" value="RND_mfp"/>
    <property type="match status" value="1"/>
</dbReference>
<keyword evidence="2" id="KW-0175">Coiled coil</keyword>
<dbReference type="OrthoDB" id="9809068at2"/>
<proteinExistence type="inferred from homology"/>
<sequence>MKKVLKTGGWVLVGLFVIYTFYFLWKQSQPAPVVYELVAPEQRDVVKQTIATGTLEARTQVELKPQITGVVTELRVKPGQTVKAGDLVAVIRVIPDMNQLTQAQSSVESARISLEEVEREAERTQRLFDKGVVSKEENEQAQSNLASARDRVAAAKAQVEVITRGSSARAGSVNTTEVRSSMSGTVLNVPVKVGSSVSGSSSFSEGTTIATVADMKDIIFHGNIDETEVAKLSVGMGVTLIPGSMQDVKIPATLDYISPEGTLVNGAKMFELKATATIPEGVEIRSGYSVNARITLSEARQALTVNETCVEFEDGKAYVYRLISPEADLENQKWERIPVELGISDGVYVVVKSGVSTSDRLRGIQRM</sequence>
<name>A0A1H0IIE9_9BACT</name>
<keyword evidence="7" id="KW-1185">Reference proteome</keyword>
<evidence type="ECO:0000313" key="6">
    <source>
        <dbReference type="EMBL" id="SDO31178.1"/>
    </source>
</evidence>
<dbReference type="InterPro" id="IPR006143">
    <property type="entry name" value="RND_pump_MFP"/>
</dbReference>
<accession>A0A1G7Y3N6</accession>
<dbReference type="EMBL" id="FNIW01000015">
    <property type="protein sequence ID" value="SDO31178.1"/>
    <property type="molecule type" value="Genomic_DNA"/>
</dbReference>
<dbReference type="Gene3D" id="2.40.50.100">
    <property type="match status" value="1"/>
</dbReference>
<dbReference type="EMBL" id="FNCQ01000012">
    <property type="protein sequence ID" value="SDG91061.1"/>
    <property type="molecule type" value="Genomic_DNA"/>
</dbReference>
<dbReference type="Gene3D" id="2.40.30.170">
    <property type="match status" value="1"/>
</dbReference>
<keyword evidence="3" id="KW-1133">Transmembrane helix</keyword>
<dbReference type="Gene3D" id="1.10.287.470">
    <property type="entry name" value="Helix hairpin bin"/>
    <property type="match status" value="1"/>
</dbReference>
<dbReference type="GO" id="GO:1990281">
    <property type="term" value="C:efflux pump complex"/>
    <property type="evidence" value="ECO:0007669"/>
    <property type="project" value="TreeGrafter"/>
</dbReference>
<dbReference type="PANTHER" id="PTHR30469">
    <property type="entry name" value="MULTIDRUG RESISTANCE PROTEIN MDTA"/>
    <property type="match status" value="1"/>
</dbReference>
<comment type="similarity">
    <text evidence="1">Belongs to the membrane fusion protein (MFP) (TC 8.A.1) family.</text>
</comment>
<dbReference type="Proteomes" id="UP000198779">
    <property type="component" value="Unassembled WGS sequence"/>
</dbReference>
<feature type="coiled-coil region" evidence="2">
    <location>
        <begin position="100"/>
        <end position="158"/>
    </location>
</feature>